<dbReference type="GO" id="GO:0030246">
    <property type="term" value="F:carbohydrate binding"/>
    <property type="evidence" value="ECO:0007669"/>
    <property type="project" value="InterPro"/>
</dbReference>
<protein>
    <submittedName>
        <fullName evidence="1">DUF4432 family protein</fullName>
    </submittedName>
</protein>
<dbReference type="RefSeq" id="WP_350350877.1">
    <property type="nucleotide sequence ID" value="NZ_CP158357.1"/>
</dbReference>
<accession>A0AAU7VUA5</accession>
<dbReference type="Pfam" id="PF14486">
    <property type="entry name" value="DUF4432"/>
    <property type="match status" value="1"/>
</dbReference>
<name>A0AAU7VUA5_9MICO</name>
<dbReference type="InterPro" id="IPR027839">
    <property type="entry name" value="DUF4432"/>
</dbReference>
<dbReference type="Gene3D" id="2.70.98.10">
    <property type="match status" value="1"/>
</dbReference>
<proteinExistence type="predicted"/>
<reference evidence="1" key="1">
    <citation type="submission" date="2024-06" db="EMBL/GenBank/DDBJ databases">
        <title>Draft genome sequence of Microbacterium sp. strain A8/3-1, isolated from Oxytropis tragacanthoides Fisch. ex DC. Root nodules in the Altai region of Russia.</title>
        <authorList>
            <person name="Sazanova A."/>
            <person name="Guro P."/>
            <person name="Kuznetsova I."/>
            <person name="Belimov A."/>
            <person name="Safronova V."/>
        </authorList>
    </citation>
    <scope>NUCLEOTIDE SEQUENCE</scope>
    <source>
        <strain evidence="1">A8/3-1</strain>
    </source>
</reference>
<dbReference type="EMBL" id="CP158357">
    <property type="protein sequence ID" value="XBX77389.1"/>
    <property type="molecule type" value="Genomic_DNA"/>
</dbReference>
<dbReference type="InterPro" id="IPR014718">
    <property type="entry name" value="GH-type_carb-bd"/>
</dbReference>
<dbReference type="AlphaFoldDB" id="A0AAU7VUA5"/>
<sequence length="307" mass="33296">MDLRSLTASDSQLMSADVLVRADGTGSGERLLAVSPSGGIHARVLLDRGLDLGQAWFAGEALSWTSAAGPRRAGDVPSDDDGWHRMWEGGLLTTCGLRHVGGAVPGMPRHGRYSGNPAEQVSVDADPATGRIVVRGTIRENDGIGRLFVVHRTWTFHTDDGRIDLHDEIVNESAAPAAAPLLYHVNLGYPFLQPASELIIDGESRGRMGEPQVVEDEVIAIDPESSDGTARAFITSPSRDRRFGVAWETKRLPRGFSWRRRTPGAYVQAIEPANWGIAGFDDARPQPTLEPGESWTMRLTLTVEDIS</sequence>
<organism evidence="1">
    <name type="scientific">Microbacterium sp. A8/3-1</name>
    <dbReference type="NCBI Taxonomy" id="3160749"/>
    <lineage>
        <taxon>Bacteria</taxon>
        <taxon>Bacillati</taxon>
        <taxon>Actinomycetota</taxon>
        <taxon>Actinomycetes</taxon>
        <taxon>Micrococcales</taxon>
        <taxon>Microbacteriaceae</taxon>
        <taxon>Microbacterium</taxon>
    </lineage>
</organism>
<gene>
    <name evidence="1" type="ORF">ABS642_15940</name>
</gene>
<evidence type="ECO:0000313" key="1">
    <source>
        <dbReference type="EMBL" id="XBX77389.1"/>
    </source>
</evidence>